<protein>
    <submittedName>
        <fullName evidence="2">Uncharacterized protein</fullName>
    </submittedName>
</protein>
<evidence type="ECO:0000256" key="1">
    <source>
        <dbReference type="SAM" id="Phobius"/>
    </source>
</evidence>
<keyword evidence="1" id="KW-0812">Transmembrane</keyword>
<sequence length="73" mass="8114">MRASWPSLDFLLPSSPSLSGINLPCGSHFIWSYLLTPIHPRRRDQFTASLTTIQFVLFYSVCAAAPLLTRGSC</sequence>
<organism evidence="2 3">
    <name type="scientific">Crucibulum laeve</name>
    <dbReference type="NCBI Taxonomy" id="68775"/>
    <lineage>
        <taxon>Eukaryota</taxon>
        <taxon>Fungi</taxon>
        <taxon>Dikarya</taxon>
        <taxon>Basidiomycota</taxon>
        <taxon>Agaricomycotina</taxon>
        <taxon>Agaricomycetes</taxon>
        <taxon>Agaricomycetidae</taxon>
        <taxon>Agaricales</taxon>
        <taxon>Agaricineae</taxon>
        <taxon>Nidulariaceae</taxon>
        <taxon>Crucibulum</taxon>
    </lineage>
</organism>
<evidence type="ECO:0000313" key="2">
    <source>
        <dbReference type="EMBL" id="TFK37281.1"/>
    </source>
</evidence>
<accession>A0A5C3M7Y1</accession>
<gene>
    <name evidence="2" type="ORF">BDQ12DRAFT_685614</name>
</gene>
<reference evidence="2 3" key="1">
    <citation type="journal article" date="2019" name="Nat. Ecol. Evol.">
        <title>Megaphylogeny resolves global patterns of mushroom evolution.</title>
        <authorList>
            <person name="Varga T."/>
            <person name="Krizsan K."/>
            <person name="Foldi C."/>
            <person name="Dima B."/>
            <person name="Sanchez-Garcia M."/>
            <person name="Sanchez-Ramirez S."/>
            <person name="Szollosi G.J."/>
            <person name="Szarkandi J.G."/>
            <person name="Papp V."/>
            <person name="Albert L."/>
            <person name="Andreopoulos W."/>
            <person name="Angelini C."/>
            <person name="Antonin V."/>
            <person name="Barry K.W."/>
            <person name="Bougher N.L."/>
            <person name="Buchanan P."/>
            <person name="Buyck B."/>
            <person name="Bense V."/>
            <person name="Catcheside P."/>
            <person name="Chovatia M."/>
            <person name="Cooper J."/>
            <person name="Damon W."/>
            <person name="Desjardin D."/>
            <person name="Finy P."/>
            <person name="Geml J."/>
            <person name="Haridas S."/>
            <person name="Hughes K."/>
            <person name="Justo A."/>
            <person name="Karasinski D."/>
            <person name="Kautmanova I."/>
            <person name="Kiss B."/>
            <person name="Kocsube S."/>
            <person name="Kotiranta H."/>
            <person name="LaButti K.M."/>
            <person name="Lechner B.E."/>
            <person name="Liimatainen K."/>
            <person name="Lipzen A."/>
            <person name="Lukacs Z."/>
            <person name="Mihaltcheva S."/>
            <person name="Morgado L.N."/>
            <person name="Niskanen T."/>
            <person name="Noordeloos M.E."/>
            <person name="Ohm R.A."/>
            <person name="Ortiz-Santana B."/>
            <person name="Ovrebo C."/>
            <person name="Racz N."/>
            <person name="Riley R."/>
            <person name="Savchenko A."/>
            <person name="Shiryaev A."/>
            <person name="Soop K."/>
            <person name="Spirin V."/>
            <person name="Szebenyi C."/>
            <person name="Tomsovsky M."/>
            <person name="Tulloss R.E."/>
            <person name="Uehling J."/>
            <person name="Grigoriev I.V."/>
            <person name="Vagvolgyi C."/>
            <person name="Papp T."/>
            <person name="Martin F.M."/>
            <person name="Miettinen O."/>
            <person name="Hibbett D.S."/>
            <person name="Nagy L.G."/>
        </authorList>
    </citation>
    <scope>NUCLEOTIDE SEQUENCE [LARGE SCALE GENOMIC DNA]</scope>
    <source>
        <strain evidence="2 3">CBS 166.37</strain>
    </source>
</reference>
<feature type="transmembrane region" description="Helical" evidence="1">
    <location>
        <begin position="48"/>
        <end position="68"/>
    </location>
</feature>
<dbReference type="EMBL" id="ML213609">
    <property type="protein sequence ID" value="TFK37281.1"/>
    <property type="molecule type" value="Genomic_DNA"/>
</dbReference>
<keyword evidence="3" id="KW-1185">Reference proteome</keyword>
<dbReference type="Proteomes" id="UP000308652">
    <property type="component" value="Unassembled WGS sequence"/>
</dbReference>
<evidence type="ECO:0000313" key="3">
    <source>
        <dbReference type="Proteomes" id="UP000308652"/>
    </source>
</evidence>
<keyword evidence="1" id="KW-1133">Transmembrane helix</keyword>
<proteinExistence type="predicted"/>
<dbReference type="AlphaFoldDB" id="A0A5C3M7Y1"/>
<keyword evidence="1" id="KW-0472">Membrane</keyword>
<name>A0A5C3M7Y1_9AGAR</name>